<feature type="compositionally biased region" description="Acidic residues" evidence="2">
    <location>
        <begin position="257"/>
        <end position="283"/>
    </location>
</feature>
<dbReference type="InterPro" id="IPR024325">
    <property type="entry name" value="DUF3835"/>
</dbReference>
<evidence type="ECO:0000256" key="1">
    <source>
        <dbReference type="SAM" id="Coils"/>
    </source>
</evidence>
<name>A0A6A5W706_9PLEO</name>
<dbReference type="Pfam" id="PF13758">
    <property type="entry name" value="Prefoldin_3"/>
    <property type="match status" value="1"/>
</dbReference>
<feature type="region of interest" description="Disordered" evidence="2">
    <location>
        <begin position="257"/>
        <end position="293"/>
    </location>
</feature>
<keyword evidence="5" id="KW-1185">Reference proteome</keyword>
<dbReference type="PANTHER" id="PTHR15111:SF0">
    <property type="entry name" value="UNCONVENTIONAL PREFOLDIN RPB5 INTERACTOR 1"/>
    <property type="match status" value="1"/>
</dbReference>
<reference evidence="4" key="1">
    <citation type="journal article" date="2020" name="Stud. Mycol.">
        <title>101 Dothideomycetes genomes: a test case for predicting lifestyles and emergence of pathogens.</title>
        <authorList>
            <person name="Haridas S."/>
            <person name="Albert R."/>
            <person name="Binder M."/>
            <person name="Bloem J."/>
            <person name="Labutti K."/>
            <person name="Salamov A."/>
            <person name="Andreopoulos B."/>
            <person name="Baker S."/>
            <person name="Barry K."/>
            <person name="Bills G."/>
            <person name="Bluhm B."/>
            <person name="Cannon C."/>
            <person name="Castanera R."/>
            <person name="Culley D."/>
            <person name="Daum C."/>
            <person name="Ezra D."/>
            <person name="Gonzalez J."/>
            <person name="Henrissat B."/>
            <person name="Kuo A."/>
            <person name="Liang C."/>
            <person name="Lipzen A."/>
            <person name="Lutzoni F."/>
            <person name="Magnuson J."/>
            <person name="Mondo S."/>
            <person name="Nolan M."/>
            <person name="Ohm R."/>
            <person name="Pangilinan J."/>
            <person name="Park H.-J."/>
            <person name="Ramirez L."/>
            <person name="Alfaro M."/>
            <person name="Sun H."/>
            <person name="Tritt A."/>
            <person name="Yoshinaga Y."/>
            <person name="Zwiers L.-H."/>
            <person name="Turgeon B."/>
            <person name="Goodwin S."/>
            <person name="Spatafora J."/>
            <person name="Crous P."/>
            <person name="Grigoriev I."/>
        </authorList>
    </citation>
    <scope>NUCLEOTIDE SEQUENCE</scope>
    <source>
        <strain evidence="4">CBS 123094</strain>
    </source>
</reference>
<dbReference type="InterPro" id="IPR052255">
    <property type="entry name" value="RNA_pol_II_subunit5-mediator"/>
</dbReference>
<feature type="region of interest" description="Disordered" evidence="2">
    <location>
        <begin position="491"/>
        <end position="518"/>
    </location>
</feature>
<feature type="compositionally biased region" description="Basic and acidic residues" evidence="2">
    <location>
        <begin position="319"/>
        <end position="340"/>
    </location>
</feature>
<keyword evidence="1" id="KW-0175">Coiled coil</keyword>
<dbReference type="GO" id="GO:0019212">
    <property type="term" value="F:phosphatase inhibitor activity"/>
    <property type="evidence" value="ECO:0007669"/>
    <property type="project" value="TreeGrafter"/>
</dbReference>
<dbReference type="EMBL" id="ML977704">
    <property type="protein sequence ID" value="KAF1993426.1"/>
    <property type="molecule type" value="Genomic_DNA"/>
</dbReference>
<feature type="domain" description="DUF3835" evidence="3">
    <location>
        <begin position="451"/>
        <end position="528"/>
    </location>
</feature>
<evidence type="ECO:0000313" key="5">
    <source>
        <dbReference type="Proteomes" id="UP000799779"/>
    </source>
</evidence>
<feature type="compositionally biased region" description="Polar residues" evidence="2">
    <location>
        <begin position="401"/>
        <end position="411"/>
    </location>
</feature>
<dbReference type="InterPro" id="IPR039553">
    <property type="entry name" value="Prefoldin-like"/>
</dbReference>
<evidence type="ECO:0000313" key="4">
    <source>
        <dbReference type="EMBL" id="KAF1993426.1"/>
    </source>
</evidence>
<feature type="coiled-coil region" evidence="1">
    <location>
        <begin position="9"/>
        <end position="36"/>
    </location>
</feature>
<accession>A0A6A5W706</accession>
<dbReference type="GO" id="GO:0003714">
    <property type="term" value="F:transcription corepressor activity"/>
    <property type="evidence" value="ECO:0007669"/>
    <property type="project" value="TreeGrafter"/>
</dbReference>
<dbReference type="Proteomes" id="UP000799779">
    <property type="component" value="Unassembled WGS sequence"/>
</dbReference>
<dbReference type="AlphaFoldDB" id="A0A6A5W706"/>
<organism evidence="4 5">
    <name type="scientific">Amniculicola lignicola CBS 123094</name>
    <dbReference type="NCBI Taxonomy" id="1392246"/>
    <lineage>
        <taxon>Eukaryota</taxon>
        <taxon>Fungi</taxon>
        <taxon>Dikarya</taxon>
        <taxon>Ascomycota</taxon>
        <taxon>Pezizomycotina</taxon>
        <taxon>Dothideomycetes</taxon>
        <taxon>Pleosporomycetidae</taxon>
        <taxon>Pleosporales</taxon>
        <taxon>Amniculicolaceae</taxon>
        <taxon>Amniculicola</taxon>
    </lineage>
</organism>
<dbReference type="OrthoDB" id="21413at2759"/>
<dbReference type="GO" id="GO:0000122">
    <property type="term" value="P:negative regulation of transcription by RNA polymerase II"/>
    <property type="evidence" value="ECO:0007669"/>
    <property type="project" value="TreeGrafter"/>
</dbReference>
<sequence length="538" mass="59940">MANPDDQLIAGIERLRLNLEENVLRLQEAMDAWRAKEAAYTTARDELSSADAPTYNQVVETVRKLTTDEKALEQLVGSGIKPRTLDQVMQSLNKAIDYYKQSILNGEIEFETAEKKLAAAELLLGTEMANEDGEPLMEIVEELDDDDNVVASSVQQTGQGQAELVEALRKSGAIKAEKETSANKVETQLAATGYNEDLASFTFSRGTKVIELDDEENEVASYPIIPQDETPEAAELRRQMLQYGLTEVGQVVAEIDLDNPNDDWDEEMDDEEYDSDEDEEEDEYGRSTRPAITEEYRREMLELERRLNARVMENVGPRSEPDALTEHVDNLRTLVVRKDEDLPEATHATEPGPAQGSKKKGVRFAEKLDVSPAPELPQAQPESSAPKRPLVSTISDIAERSVTTAQATPASPSKPAKVSRFKNARASTTPPVKNQVEEKSDPQGLLGRPLSNRIVENPQSSVPYSAPDELDPVLLGREVQAEYHKQRNRMIQQQGGFGMTREEEEEGPLMENVDGKPKKVSRFRAAKLKAEDQQIHDI</sequence>
<dbReference type="PANTHER" id="PTHR15111">
    <property type="entry name" value="RNA POLYMERASE II SUBUNIT 5-MEDIATING PROTEIN NNX3"/>
    <property type="match status" value="1"/>
</dbReference>
<protein>
    <recommendedName>
        <fullName evidence="3">DUF3835 domain-containing protein</fullName>
    </recommendedName>
</protein>
<gene>
    <name evidence="4" type="ORF">P154DRAFT_503447</name>
</gene>
<evidence type="ECO:0000256" key="2">
    <source>
        <dbReference type="SAM" id="MobiDB-lite"/>
    </source>
</evidence>
<dbReference type="Pfam" id="PF12927">
    <property type="entry name" value="DUF3835"/>
    <property type="match status" value="1"/>
</dbReference>
<feature type="region of interest" description="Disordered" evidence="2">
    <location>
        <begin position="314"/>
        <end position="450"/>
    </location>
</feature>
<dbReference type="GO" id="GO:0003682">
    <property type="term" value="F:chromatin binding"/>
    <property type="evidence" value="ECO:0007669"/>
    <property type="project" value="TreeGrafter"/>
</dbReference>
<evidence type="ECO:0000259" key="3">
    <source>
        <dbReference type="Pfam" id="PF12927"/>
    </source>
</evidence>
<proteinExistence type="predicted"/>